<evidence type="ECO:0000313" key="4">
    <source>
        <dbReference type="EMBL" id="WLQ62005.1"/>
    </source>
</evidence>
<dbReference type="RefSeq" id="WP_306106359.1">
    <property type="nucleotide sequence ID" value="NZ_CP120989.1"/>
</dbReference>
<keyword evidence="3" id="KW-0732">Signal</keyword>
<keyword evidence="2" id="KW-1133">Transmembrane helix</keyword>
<feature type="transmembrane region" description="Helical" evidence="2">
    <location>
        <begin position="318"/>
        <end position="338"/>
    </location>
</feature>
<evidence type="ECO:0000256" key="1">
    <source>
        <dbReference type="SAM" id="MobiDB-lite"/>
    </source>
</evidence>
<geneLocation type="plasmid" evidence="4 5">
    <name>unnamed1</name>
</geneLocation>
<reference evidence="4 5" key="1">
    <citation type="submission" date="2023-03" db="EMBL/GenBank/DDBJ databases">
        <title>Isolation and description of six Streptomyces strains from soil environments, able to metabolize different microbial glucans.</title>
        <authorList>
            <person name="Widen T."/>
            <person name="Larsbrink J."/>
        </authorList>
    </citation>
    <scope>NUCLEOTIDE SEQUENCE [LARGE SCALE GENOMIC DNA]</scope>
    <source>
        <strain evidence="4 5">Alt2</strain>
        <plasmid evidence="4 5">unnamed1</plasmid>
    </source>
</reference>
<feature type="transmembrane region" description="Helical" evidence="2">
    <location>
        <begin position="220"/>
        <end position="243"/>
    </location>
</feature>
<feature type="region of interest" description="Disordered" evidence="1">
    <location>
        <begin position="34"/>
        <end position="57"/>
    </location>
</feature>
<feature type="region of interest" description="Disordered" evidence="1">
    <location>
        <begin position="561"/>
        <end position="623"/>
    </location>
</feature>
<keyword evidence="2" id="KW-0472">Membrane</keyword>
<feature type="transmembrane region" description="Helical" evidence="2">
    <location>
        <begin position="373"/>
        <end position="391"/>
    </location>
</feature>
<feature type="transmembrane region" description="Helical" evidence="2">
    <location>
        <begin position="403"/>
        <end position="423"/>
    </location>
</feature>
<accession>A0ABY9J488</accession>
<organism evidence="4 5">
    <name type="scientific">Streptomyces poriferorum</name>
    <dbReference type="NCBI Taxonomy" id="2798799"/>
    <lineage>
        <taxon>Bacteria</taxon>
        <taxon>Bacillati</taxon>
        <taxon>Actinomycetota</taxon>
        <taxon>Actinomycetes</taxon>
        <taxon>Kitasatosporales</taxon>
        <taxon>Streptomycetaceae</taxon>
        <taxon>Streptomyces</taxon>
    </lineage>
</organism>
<protein>
    <recommendedName>
        <fullName evidence="6">Type IV secretion system protein</fullName>
    </recommendedName>
</protein>
<feature type="signal peptide" evidence="3">
    <location>
        <begin position="1"/>
        <end position="32"/>
    </location>
</feature>
<gene>
    <name evidence="4" type="ORF">P8A19_41765</name>
</gene>
<evidence type="ECO:0008006" key="6">
    <source>
        <dbReference type="Google" id="ProtNLM"/>
    </source>
</evidence>
<dbReference type="EMBL" id="CP120989">
    <property type="protein sequence ID" value="WLQ62005.1"/>
    <property type="molecule type" value="Genomic_DNA"/>
</dbReference>
<evidence type="ECO:0000256" key="2">
    <source>
        <dbReference type="SAM" id="Phobius"/>
    </source>
</evidence>
<evidence type="ECO:0000256" key="3">
    <source>
        <dbReference type="SAM" id="SignalP"/>
    </source>
</evidence>
<feature type="region of interest" description="Disordered" evidence="1">
    <location>
        <begin position="509"/>
        <end position="534"/>
    </location>
</feature>
<feature type="chain" id="PRO_5046055625" description="Type IV secretion system protein" evidence="3">
    <location>
        <begin position="33"/>
        <end position="623"/>
    </location>
</feature>
<feature type="compositionally biased region" description="Gly residues" evidence="1">
    <location>
        <begin position="514"/>
        <end position="532"/>
    </location>
</feature>
<feature type="transmembrane region" description="Helical" evidence="2">
    <location>
        <begin position="435"/>
        <end position="452"/>
    </location>
</feature>
<feature type="transmembrane region" description="Helical" evidence="2">
    <location>
        <begin position="344"/>
        <end position="366"/>
    </location>
</feature>
<keyword evidence="4" id="KW-0614">Plasmid</keyword>
<keyword evidence="2" id="KW-0812">Transmembrane</keyword>
<proteinExistence type="predicted"/>
<dbReference type="Proteomes" id="UP001235744">
    <property type="component" value="Plasmid unnamed1"/>
</dbReference>
<evidence type="ECO:0000313" key="5">
    <source>
        <dbReference type="Proteomes" id="UP001235744"/>
    </source>
</evidence>
<dbReference type="PROSITE" id="PS51257">
    <property type="entry name" value="PROKAR_LIPOPROTEIN"/>
    <property type="match status" value="1"/>
</dbReference>
<sequence length="623" mass="63730">MRTDRGARLAVLLLTLLACMVGGLAGAPAAVADHGEKHADYGPPKPPPKEWADEAGDAAGIDNNNHWCVLDFSDTDGDCKIYEPGTPGTGSAGICEGADNRGAANCSEEGRHAYEERRLEQWRKDYKDKSDDPNYDKLNKSITACIDKKGHTFEDCRRTAYDEIPPKAMGPVDWVFGKISEMASDALQEAARYVGKAVVWLLGEFAKVFNSSSTIDLSKVGIGSVTAIMTSLSVVIACFLLLLQFGKVALSQQGGPAATAMTGLAKLAVISSVYLVATQTALTWSDAVSTWIINFSFEGGGSGRGDAAKAMEQQLGTLFGGLITGGGGAATATTVLITGESVTAAAVGVIIVVGILCILAIAGLWLEVLLRQAGIMILMATMPVVLVGQLSDATAEWWPKARNALIALILMKPMIVLCFAIGFGAMTEGEGVQNMLVGLIIFILACFAWPVLAKFMTFSTVGGGSAVASGLMSSIGSSAASMGGGYRPEMGGAGAVGGGSAYTRALEQDTAQTSGGGSSSAPGPSGGTGGGRSFASRAFGTVGLPLQFLAAGKDTLESGMSSTAGHAGLDQGGGAGGRHVVIAQRRSGSPGPAEQPAEQPDSVTSGPGEDTPTQPYGPPTGSS</sequence>
<name>A0ABY9J488_9ACTN</name>
<keyword evidence="5" id="KW-1185">Reference proteome</keyword>